<proteinExistence type="predicted"/>
<evidence type="ECO:0000256" key="1">
    <source>
        <dbReference type="SAM" id="MobiDB-lite"/>
    </source>
</evidence>
<sequence length="401" mass="43285">MSVAPDRPPRRRTLRRNLIVLAAGLAVLVLGLTALGVGSVTGALDGALHPPLNPAPWDDGDRIRPVRSSDAKVRSVLRAQQYETAWRTLVTTPDQQQVQREYTFDPDQRRGKPSSVHRLPSYLAGISVYANDYSAATGDSYEIDVAEYEDPDEAAAMLRGYHARRSMRQVSAPAIEGADTVSVRRGRSLSLPCRPEQGRPIALAVDAVVDGTVAVSILDGCASTADGSEPTDALLALAEQAVQAIDTVRAQPVPARWMPGTARVPIVSSGSWHQSQLQVADRPDGLDVDPLLDEPFAGSGVDTVYYARNTVYAYPSPAAAHAVLGRLPGLTDDDRRYRESPHPVDRGESDERLCAEGLHWQQGTTCWSRVGRFVVVQAYGENSAVAGSLDESQVRALHGVR</sequence>
<evidence type="ECO:0000313" key="3">
    <source>
        <dbReference type="Proteomes" id="UP000614996"/>
    </source>
</evidence>
<feature type="region of interest" description="Disordered" evidence="1">
    <location>
        <begin position="95"/>
        <end position="116"/>
    </location>
</feature>
<evidence type="ECO:0000313" key="2">
    <source>
        <dbReference type="EMBL" id="GIL24997.1"/>
    </source>
</evidence>
<organism evidence="2 3">
    <name type="scientific">Actinocatenispora comari</name>
    <dbReference type="NCBI Taxonomy" id="2807577"/>
    <lineage>
        <taxon>Bacteria</taxon>
        <taxon>Bacillati</taxon>
        <taxon>Actinomycetota</taxon>
        <taxon>Actinomycetes</taxon>
        <taxon>Micromonosporales</taxon>
        <taxon>Micromonosporaceae</taxon>
        <taxon>Actinocatenispora</taxon>
    </lineage>
</organism>
<keyword evidence="3" id="KW-1185">Reference proteome</keyword>
<protein>
    <submittedName>
        <fullName evidence="2">Uncharacterized protein</fullName>
    </submittedName>
</protein>
<comment type="caution">
    <text evidence="2">The sequence shown here is derived from an EMBL/GenBank/DDBJ whole genome shotgun (WGS) entry which is preliminary data.</text>
</comment>
<reference evidence="3" key="1">
    <citation type="journal article" date="2021" name="Int. J. Syst. Evol. Microbiol.">
        <title>Actinocatenispora comari sp. nov., an endophytic actinomycete isolated from aerial parts of Comarum salesowianum.</title>
        <authorList>
            <person name="Oyunbileg N."/>
            <person name="Iizaka Y."/>
            <person name="Hamada M."/>
            <person name="Davaapurev B.O."/>
            <person name="Fukumoto A."/>
            <person name="Tsetseg B."/>
            <person name="Kato F."/>
            <person name="Tamura T."/>
            <person name="Batkhuu J."/>
            <person name="Anzai Y."/>
        </authorList>
    </citation>
    <scope>NUCLEOTIDE SEQUENCE [LARGE SCALE GENOMIC DNA]</scope>
    <source>
        <strain evidence="3">NUM-2625</strain>
    </source>
</reference>
<gene>
    <name evidence="2" type="ORF">NUM_02520</name>
</gene>
<dbReference type="RefSeq" id="WP_207122599.1">
    <property type="nucleotide sequence ID" value="NZ_BOPO01000002.1"/>
</dbReference>
<name>A0A8J4EHG7_9ACTN</name>
<dbReference type="EMBL" id="BOPO01000002">
    <property type="protein sequence ID" value="GIL24997.1"/>
    <property type="molecule type" value="Genomic_DNA"/>
</dbReference>
<accession>A0A8J4EHG7</accession>
<dbReference type="AlphaFoldDB" id="A0A8J4EHG7"/>
<dbReference type="Proteomes" id="UP000614996">
    <property type="component" value="Unassembled WGS sequence"/>
</dbReference>